<feature type="region of interest" description="Disordered" evidence="1">
    <location>
        <begin position="1"/>
        <end position="119"/>
    </location>
</feature>
<dbReference type="Proteomes" id="UP000825890">
    <property type="component" value="Unassembled WGS sequence"/>
</dbReference>
<feature type="compositionally biased region" description="Polar residues" evidence="1">
    <location>
        <begin position="221"/>
        <end position="234"/>
    </location>
</feature>
<gene>
    <name evidence="2" type="ORF">CKM354_000188800</name>
</gene>
<evidence type="ECO:0000313" key="2">
    <source>
        <dbReference type="EMBL" id="GIZ38471.1"/>
    </source>
</evidence>
<keyword evidence="3" id="KW-1185">Reference proteome</keyword>
<feature type="region of interest" description="Disordered" evidence="1">
    <location>
        <begin position="417"/>
        <end position="458"/>
    </location>
</feature>
<feature type="compositionally biased region" description="Basic and acidic residues" evidence="1">
    <location>
        <begin position="500"/>
        <end position="509"/>
    </location>
</feature>
<reference evidence="2 3" key="1">
    <citation type="submission" date="2021-01" db="EMBL/GenBank/DDBJ databases">
        <title>Cercospora kikuchii MAFF 305040 whole genome shotgun sequence.</title>
        <authorList>
            <person name="Kashiwa T."/>
            <person name="Suzuki T."/>
        </authorList>
    </citation>
    <scope>NUCLEOTIDE SEQUENCE [LARGE SCALE GENOMIC DNA]</scope>
    <source>
        <strain evidence="2 3">MAFF 305040</strain>
    </source>
</reference>
<feature type="compositionally biased region" description="Basic and acidic residues" evidence="1">
    <location>
        <begin position="163"/>
        <end position="178"/>
    </location>
</feature>
<feature type="compositionally biased region" description="Basic and acidic residues" evidence="1">
    <location>
        <begin position="205"/>
        <end position="220"/>
    </location>
</feature>
<feature type="region of interest" description="Disordered" evidence="1">
    <location>
        <begin position="138"/>
        <end position="241"/>
    </location>
</feature>
<dbReference type="RefSeq" id="XP_044652958.1">
    <property type="nucleotide sequence ID" value="XM_044797023.1"/>
</dbReference>
<accession>A0A9P3C940</accession>
<sequence length="768" mass="84320">MAPTHPMVSPEAVSYLREHSDHEGALQPTLTPANTATSFRPFDTDSGSEYSEPDTACEDQDLSLPTRQARSSSTPASGPRKGILQSPRPRSPSAGDSSTGLELPTVLATSTFNEDADEDDDYAHQRWMIEDFYDPNRGHVKEAAQNGSEFDVDDNGAEASQASDDKASVYSDVDRVPDLDDSVETPAWRRPLSEGTASLEVCTSDEAHSAEHASDQHDDTSTQPDTELDNSLSRDPSVPRLQFLGLWEEQDSTPQDRIYTMPSITEESLRTYESNVETYAVPSPWQGGESFPAYQEPEGLSVGMTELGLERVPSETRSAPAPVTRRGRRMTKTEQPPRHSSLTEVHRMKERVRRPSFVSTKASPARPAMATVSVKTAESPRLNPIYNHPGAQYLPLYQNKEPVKTAQTINSDLGTYKMKWEDEPSPGSGGSTGMMLGQPSCEEHLLPTDPPGDDRLVAPTPMLEKVRSRLTTWTWERQQSPENNAGWLPLLDTAGQRRAMTSDHSDSHELPPGPPNTALHSGEPSRPHSPGKSPIEEDDESDQPIDIRSRGIIATRSKLHTAHQTRAPSPVNEDSLAPPRRNSLPASPTIPRQLSNLALEDLRFESHRDSVEITRGHIWIEGLDHRNRERPNSLLLAARDSFKLAKNRIDAPWPRATASETHAGLKPSGSAIQWSRFGGLSPIPDSSPPNASSGSFELPSTESSVQSGSSNAQHQGSADVSPRKAPDQKDAAEAHPQVAGNLELQKRLERLEQRVRVLENKSAIGQQR</sequence>
<feature type="compositionally biased region" description="Basic and acidic residues" evidence="1">
    <location>
        <begin position="441"/>
        <end position="456"/>
    </location>
</feature>
<evidence type="ECO:0000313" key="3">
    <source>
        <dbReference type="Proteomes" id="UP000825890"/>
    </source>
</evidence>
<feature type="compositionally biased region" description="Polar residues" evidence="1">
    <location>
        <begin position="63"/>
        <end position="76"/>
    </location>
</feature>
<dbReference type="OrthoDB" id="3915580at2759"/>
<comment type="caution">
    <text evidence="2">The sequence shown here is derived from an EMBL/GenBank/DDBJ whole genome shotgun (WGS) entry which is preliminary data.</text>
</comment>
<organism evidence="2 3">
    <name type="scientific">Cercospora kikuchii</name>
    <dbReference type="NCBI Taxonomy" id="84275"/>
    <lineage>
        <taxon>Eukaryota</taxon>
        <taxon>Fungi</taxon>
        <taxon>Dikarya</taxon>
        <taxon>Ascomycota</taxon>
        <taxon>Pezizomycotina</taxon>
        <taxon>Dothideomycetes</taxon>
        <taxon>Dothideomycetidae</taxon>
        <taxon>Mycosphaerellales</taxon>
        <taxon>Mycosphaerellaceae</taxon>
        <taxon>Cercospora</taxon>
    </lineage>
</organism>
<name>A0A9P3C940_9PEZI</name>
<feature type="region of interest" description="Disordered" evidence="1">
    <location>
        <begin position="658"/>
        <end position="745"/>
    </location>
</feature>
<feature type="compositionally biased region" description="Acidic residues" evidence="1">
    <location>
        <begin position="51"/>
        <end position="61"/>
    </location>
</feature>
<dbReference type="AlphaFoldDB" id="A0A9P3C940"/>
<protein>
    <submittedName>
        <fullName evidence="2">Uncharacterized protein</fullName>
    </submittedName>
</protein>
<feature type="region of interest" description="Disordered" evidence="1">
    <location>
        <begin position="497"/>
        <end position="545"/>
    </location>
</feature>
<dbReference type="GeneID" id="68287463"/>
<feature type="region of interest" description="Disordered" evidence="1">
    <location>
        <begin position="559"/>
        <end position="592"/>
    </location>
</feature>
<proteinExistence type="predicted"/>
<dbReference type="EMBL" id="BOLY01000001">
    <property type="protein sequence ID" value="GIZ38471.1"/>
    <property type="molecule type" value="Genomic_DNA"/>
</dbReference>
<feature type="compositionally biased region" description="Polar residues" evidence="1">
    <location>
        <begin position="688"/>
        <end position="718"/>
    </location>
</feature>
<evidence type="ECO:0000256" key="1">
    <source>
        <dbReference type="SAM" id="MobiDB-lite"/>
    </source>
</evidence>
<feature type="compositionally biased region" description="Polar residues" evidence="1">
    <location>
        <begin position="28"/>
        <end position="38"/>
    </location>
</feature>
<feature type="compositionally biased region" description="Basic and acidic residues" evidence="1">
    <location>
        <begin position="721"/>
        <end position="733"/>
    </location>
</feature>
<feature type="region of interest" description="Disordered" evidence="1">
    <location>
        <begin position="308"/>
        <end position="375"/>
    </location>
</feature>